<dbReference type="Proteomes" id="UP000265631">
    <property type="component" value="Unassembled WGS sequence"/>
</dbReference>
<protein>
    <recommendedName>
        <fullName evidence="4">Protein NO VEIN C-terminal domain-containing protein</fullName>
    </recommendedName>
</protein>
<dbReference type="Gene3D" id="3.30.565.10">
    <property type="entry name" value="Histidine kinase-like ATPase, C-terminal domain"/>
    <property type="match status" value="1"/>
</dbReference>
<evidence type="ECO:0000256" key="1">
    <source>
        <dbReference type="SAM" id="MobiDB-lite"/>
    </source>
</evidence>
<reference evidence="2 3" key="1">
    <citation type="journal article" date="2018" name="PLoS Pathog.">
        <title>Evolution of structural diversity of trichothecenes, a family of toxins produced by plant pathogenic and entomopathogenic fungi.</title>
        <authorList>
            <person name="Proctor R.H."/>
            <person name="McCormick S.P."/>
            <person name="Kim H.S."/>
            <person name="Cardoza R.E."/>
            <person name="Stanley A.M."/>
            <person name="Lindo L."/>
            <person name="Kelly A."/>
            <person name="Brown D.W."/>
            <person name="Lee T."/>
            <person name="Vaughan M.M."/>
            <person name="Alexander N.J."/>
            <person name="Busman M."/>
            <person name="Gutierrez S."/>
        </authorList>
    </citation>
    <scope>NUCLEOTIDE SEQUENCE [LARGE SCALE GENOMIC DNA]</scope>
    <source>
        <strain evidence="2 3">NRRL 13405</strain>
    </source>
</reference>
<comment type="caution">
    <text evidence="2">The sequence shown here is derived from an EMBL/GenBank/DDBJ whole genome shotgun (WGS) entry which is preliminary data.</text>
</comment>
<dbReference type="SUPFAM" id="SSF55874">
    <property type="entry name" value="ATPase domain of HSP90 chaperone/DNA topoisomerase II/histidine kinase"/>
    <property type="match status" value="1"/>
</dbReference>
<feature type="compositionally biased region" description="Low complexity" evidence="1">
    <location>
        <begin position="1438"/>
        <end position="1450"/>
    </location>
</feature>
<feature type="compositionally biased region" description="Polar residues" evidence="1">
    <location>
        <begin position="1415"/>
        <end position="1424"/>
    </location>
</feature>
<feature type="compositionally biased region" description="Acidic residues" evidence="1">
    <location>
        <begin position="1349"/>
        <end position="1370"/>
    </location>
</feature>
<gene>
    <name evidence="2" type="ORF">FIE12Z_5038</name>
</gene>
<evidence type="ECO:0008006" key="4">
    <source>
        <dbReference type="Google" id="ProtNLM"/>
    </source>
</evidence>
<dbReference type="PANTHER" id="PTHR32387">
    <property type="entry name" value="WU:FJ29H11"/>
    <property type="match status" value="1"/>
</dbReference>
<name>A0A395MSP1_9HYPO</name>
<proteinExistence type="predicted"/>
<dbReference type="InterPro" id="IPR036890">
    <property type="entry name" value="HATPase_C_sf"/>
</dbReference>
<keyword evidence="3" id="KW-1185">Reference proteome</keyword>
<sequence length="1691" mass="192089">MATEEEARRIIEEIAGEYGYLDKEMMDNIGQFNADYRRKIDENWLKMENAASHSIKVLAKNIYGSGARFVFELLQNAEDNKFTKANLLNAPPFISFKIHPKQIVVECNEDGFTRPDLKAICSVGDSTKSALHGYIGAKGIGFKSVFIAASRVHIQSGKFSFEFRHKKTDPGLGMVRPIWVTPDDQIPSPLTRTILYLHDQDDEDDVEHLKAIISMQFDDLQETCLLFLRKLQQISVAFYDDEGNLERSKQFRKQQIDDHRVSLETITVASGKEIIKRQIYHIAKQYATGLAPSDNREPPKNEEERRMSTTADVVLAFPLTSDYEPQISRKKQELFAFLPLRTSDYKFHIHSDFDTNANRQDIITTSRRNRNIRGWIATAFYQAVLQFCEHPTLCYQWPQFLPSTDNGYDSFWSDLDVDIHSLIGKNPVLKSRHKNTLRSITDVVISASSVRDQNGDPLFDDPIKDPFLSPKYSKAASDALKQYGLLVQNHSLLISLLKTDLESSNSKMRGESMPEEWHSCAAQVLSRYAGNTCSCCKEMKSLKILPLRDGSWTSCEEGPIYLPATGDIKIPAILDLRILDSVAIQNPDRRALFEKLGVSEATTAQVRQSINTVFGTWKSLRDQTIVAFLSYLYLTHQTGVHKREHYEKVQVSVRGNILKRPNSTTVYLPGTNHPCSPESLLTGQGDAPGFTVLFLKDYILDRTPTQSSMRSWKTWLVDYVGIHEQLSILSLSGDALSEPFLWVFNHRPESFLGLFEHLWLTEGKKLLKSQTLVSKVQDLSAKQLCKVDFSPKIKHTWLPFPKLQELVQRYMAHPDQFPFLRIEGDDTGLDPGAKWNFLTKHFSVGKDDDIEFLLEILNCIERSCPEPSSIRQSQRVLGLYVAIYAKLSVAKDHVAMAFRIKEFFNDSGILDPDEKAPMWTSSSFCLWSAPPDMVTAHSLKSSYARRSLSEEDMSNIENLFHRTLGIRNATVDNLVTELDELREEGCEEDDRILELYKYLHGNAVESSDIRLAFQESPLIFVRQQGVPGWYRTSECLWSSATPIRGKATLDDTYDELADFFIHELGVKSLTLQMVYDELRQSPNDSPEEMKVAIRSLNNFLQTEPAYLDPEPIRKAKVFPVKYPNGTVALGSIDVDFAIGDREKLKAAFENRISLLDFDLEDVRSLKPLFDWLRLQDRYLSSCVEEYTSLDGDTGSSILSGKRFLRTKAYYITRVAATFSSPRFRHNPLDCYEALRTMDVREVDEISSVLKMNQNGQVFESKVAIASEHIAETGGRLTVYVPREPKKQDICFGSVLPRKLAAWLMRHPTTHVTANVEVDSIFALTSIFASDKSVLGEILEDQGIIQISFDNDDEDESLPVEENEEDADTDLPPDRVLGTPQSSRQEFTPTNSSDIDSLSDTEHSTDLSETVVETVGQRSHMSQQRRPAVERYSPEPATSSSPSRNYINSSPRVRRSLSPGPETVERRLQEDIGYRSILERVVQAARRANFPHPGAFDMQDLRDALPDTNRGTYQSFDGLDVTDRVGSSNQQERDKRVGAAGELYVFELLSKLELPGWSRENWQSTIRTRETADLVYVDSSGRLTSTLIEAGVLTDDGWSGKQPTYYFEVKTTTGPCKTPFYMSGNQYRLMERIHHNQDRSAIYMIFRIYSLLDSGRINHCAYMDPKKLRDEGRLVFSEGTWSVKPGSVGQQQ</sequence>
<evidence type="ECO:0000313" key="3">
    <source>
        <dbReference type="Proteomes" id="UP000265631"/>
    </source>
</evidence>
<dbReference type="PANTHER" id="PTHR32387:SF0">
    <property type="entry name" value="PROTEIN NO VEIN"/>
    <property type="match status" value="1"/>
</dbReference>
<feature type="region of interest" description="Disordered" evidence="1">
    <location>
        <begin position="1511"/>
        <end position="1533"/>
    </location>
</feature>
<dbReference type="EMBL" id="PXXK01000128">
    <property type="protein sequence ID" value="RFN50800.1"/>
    <property type="molecule type" value="Genomic_DNA"/>
</dbReference>
<dbReference type="STRING" id="2594813.A0A395MSP1"/>
<evidence type="ECO:0000313" key="2">
    <source>
        <dbReference type="EMBL" id="RFN50800.1"/>
    </source>
</evidence>
<dbReference type="InterPro" id="IPR052957">
    <property type="entry name" value="Auxin_embryo_med"/>
</dbReference>
<feature type="compositionally biased region" description="Polar residues" evidence="1">
    <location>
        <begin position="1378"/>
        <end position="1397"/>
    </location>
</feature>
<feature type="region of interest" description="Disordered" evidence="1">
    <location>
        <begin position="1348"/>
        <end position="1466"/>
    </location>
</feature>
<organism evidence="2 3">
    <name type="scientific">Fusarium flagelliforme</name>
    <dbReference type="NCBI Taxonomy" id="2675880"/>
    <lineage>
        <taxon>Eukaryota</taxon>
        <taxon>Fungi</taxon>
        <taxon>Dikarya</taxon>
        <taxon>Ascomycota</taxon>
        <taxon>Pezizomycotina</taxon>
        <taxon>Sordariomycetes</taxon>
        <taxon>Hypocreomycetidae</taxon>
        <taxon>Hypocreales</taxon>
        <taxon>Nectriaceae</taxon>
        <taxon>Fusarium</taxon>
        <taxon>Fusarium incarnatum-equiseti species complex</taxon>
    </lineage>
</organism>
<dbReference type="NCBIfam" id="NF047352">
    <property type="entry name" value="P_loop_sacsin"/>
    <property type="match status" value="1"/>
</dbReference>
<accession>A0A395MSP1</accession>